<evidence type="ECO:0000256" key="2">
    <source>
        <dbReference type="SAM" id="Phobius"/>
    </source>
</evidence>
<feature type="transmembrane region" description="Helical" evidence="2">
    <location>
        <begin position="80"/>
        <end position="100"/>
    </location>
</feature>
<keyword evidence="2" id="KW-0472">Membrane</keyword>
<gene>
    <name evidence="3" type="ORF">S01H4_46522</name>
</gene>
<name>X1D5Y2_9ZZZZ</name>
<sequence>MSDEQRLRDFAPGDLTDGKERGDWKTGYSEREAQHAILVEAAYVVVLLFGMPILILLIWLKIPRLWFPIDETQYKVLARYAYAWLAGTFGGTLFDMKWLYHSVAKQLWHLDRR</sequence>
<evidence type="ECO:0000313" key="3">
    <source>
        <dbReference type="EMBL" id="GAG91886.1"/>
    </source>
</evidence>
<evidence type="ECO:0000256" key="1">
    <source>
        <dbReference type="SAM" id="MobiDB-lite"/>
    </source>
</evidence>
<feature type="transmembrane region" description="Helical" evidence="2">
    <location>
        <begin position="41"/>
        <end position="60"/>
    </location>
</feature>
<dbReference type="EMBL" id="BART01026007">
    <property type="protein sequence ID" value="GAG91886.1"/>
    <property type="molecule type" value="Genomic_DNA"/>
</dbReference>
<reference evidence="3" key="1">
    <citation type="journal article" date="2014" name="Front. Microbiol.">
        <title>High frequency of phylogenetically diverse reductive dehalogenase-homologous genes in deep subseafloor sedimentary metagenomes.</title>
        <authorList>
            <person name="Kawai M."/>
            <person name="Futagami T."/>
            <person name="Toyoda A."/>
            <person name="Takaki Y."/>
            <person name="Nishi S."/>
            <person name="Hori S."/>
            <person name="Arai W."/>
            <person name="Tsubouchi T."/>
            <person name="Morono Y."/>
            <person name="Uchiyama I."/>
            <person name="Ito T."/>
            <person name="Fujiyama A."/>
            <person name="Inagaki F."/>
            <person name="Takami H."/>
        </authorList>
    </citation>
    <scope>NUCLEOTIDE SEQUENCE</scope>
    <source>
        <strain evidence="3">Expedition CK06-06</strain>
    </source>
</reference>
<keyword evidence="2" id="KW-0812">Transmembrane</keyword>
<accession>X1D5Y2</accession>
<organism evidence="3">
    <name type="scientific">marine sediment metagenome</name>
    <dbReference type="NCBI Taxonomy" id="412755"/>
    <lineage>
        <taxon>unclassified sequences</taxon>
        <taxon>metagenomes</taxon>
        <taxon>ecological metagenomes</taxon>
    </lineage>
</organism>
<dbReference type="AlphaFoldDB" id="X1D5Y2"/>
<feature type="region of interest" description="Disordered" evidence="1">
    <location>
        <begin position="1"/>
        <end position="23"/>
    </location>
</feature>
<feature type="non-terminal residue" evidence="3">
    <location>
        <position position="113"/>
    </location>
</feature>
<keyword evidence="2" id="KW-1133">Transmembrane helix</keyword>
<proteinExistence type="predicted"/>
<comment type="caution">
    <text evidence="3">The sequence shown here is derived from an EMBL/GenBank/DDBJ whole genome shotgun (WGS) entry which is preliminary data.</text>
</comment>
<protein>
    <submittedName>
        <fullName evidence="3">Uncharacterized protein</fullName>
    </submittedName>
</protein>